<keyword evidence="2" id="KW-1185">Reference proteome</keyword>
<evidence type="ECO:0008006" key="3">
    <source>
        <dbReference type="Google" id="ProtNLM"/>
    </source>
</evidence>
<dbReference type="EMBL" id="JARKNE010000001">
    <property type="protein sequence ID" value="KAK5845942.1"/>
    <property type="molecule type" value="Genomic_DNA"/>
</dbReference>
<evidence type="ECO:0000313" key="2">
    <source>
        <dbReference type="Proteomes" id="UP001358586"/>
    </source>
</evidence>
<reference evidence="1 2" key="1">
    <citation type="submission" date="2023-03" db="EMBL/GenBank/DDBJ databases">
        <title>WGS of Gossypium arboreum.</title>
        <authorList>
            <person name="Yu D."/>
        </authorList>
    </citation>
    <scope>NUCLEOTIDE SEQUENCE [LARGE SCALE GENOMIC DNA]</scope>
    <source>
        <tissue evidence="1">Leaf</tissue>
    </source>
</reference>
<accession>A0ABR0R444</accession>
<dbReference type="Proteomes" id="UP001358586">
    <property type="component" value="Chromosome 1"/>
</dbReference>
<comment type="caution">
    <text evidence="1">The sequence shown here is derived from an EMBL/GenBank/DDBJ whole genome shotgun (WGS) entry which is preliminary data.</text>
</comment>
<organism evidence="1 2">
    <name type="scientific">Gossypium arboreum</name>
    <name type="common">Tree cotton</name>
    <name type="synonym">Gossypium nanking</name>
    <dbReference type="NCBI Taxonomy" id="29729"/>
    <lineage>
        <taxon>Eukaryota</taxon>
        <taxon>Viridiplantae</taxon>
        <taxon>Streptophyta</taxon>
        <taxon>Embryophyta</taxon>
        <taxon>Tracheophyta</taxon>
        <taxon>Spermatophyta</taxon>
        <taxon>Magnoliopsida</taxon>
        <taxon>eudicotyledons</taxon>
        <taxon>Gunneridae</taxon>
        <taxon>Pentapetalae</taxon>
        <taxon>rosids</taxon>
        <taxon>malvids</taxon>
        <taxon>Malvales</taxon>
        <taxon>Malvaceae</taxon>
        <taxon>Malvoideae</taxon>
        <taxon>Gossypium</taxon>
    </lineage>
</organism>
<name>A0ABR0R444_GOSAR</name>
<evidence type="ECO:0000313" key="1">
    <source>
        <dbReference type="EMBL" id="KAK5845942.1"/>
    </source>
</evidence>
<sequence>MGLTSATASSRFLDKGKGVLSGSPSGFVPKKSLVLSPIQDSGHLGLFSNISSIESIGSIFKFDSEDFRSLWSKLEQFFEAEGLQEQTKITWDTYARDFKDRFGSSTSLDLMTELVALKQQGTMDAHHDQFVSILNQLRLPESYALSIP</sequence>
<protein>
    <recommendedName>
        <fullName evidence="3">Retrotransposon gag domain-containing protein</fullName>
    </recommendedName>
</protein>
<proteinExistence type="predicted"/>
<gene>
    <name evidence="1" type="ORF">PVK06_002193</name>
</gene>